<feature type="transmembrane region" description="Helical" evidence="7">
    <location>
        <begin position="314"/>
        <end position="337"/>
    </location>
</feature>
<dbReference type="CDD" id="cd17321">
    <property type="entry name" value="MFS_MMR_MDR_like"/>
    <property type="match status" value="1"/>
</dbReference>
<dbReference type="Gene3D" id="1.20.1250.20">
    <property type="entry name" value="MFS general substrate transporter like domains"/>
    <property type="match status" value="1"/>
</dbReference>
<dbReference type="EMBL" id="SOCE01000001">
    <property type="protein sequence ID" value="TDU88220.1"/>
    <property type="molecule type" value="Genomic_DNA"/>
</dbReference>
<keyword evidence="4 7" id="KW-0812">Transmembrane</keyword>
<proteinExistence type="predicted"/>
<dbReference type="SUPFAM" id="SSF103473">
    <property type="entry name" value="MFS general substrate transporter"/>
    <property type="match status" value="1"/>
</dbReference>
<feature type="transmembrane region" description="Helical" evidence="7">
    <location>
        <begin position="28"/>
        <end position="47"/>
    </location>
</feature>
<feature type="transmembrane region" description="Helical" evidence="7">
    <location>
        <begin position="285"/>
        <end position="308"/>
    </location>
</feature>
<feature type="transmembrane region" description="Helical" evidence="7">
    <location>
        <begin position="182"/>
        <end position="203"/>
    </location>
</feature>
<dbReference type="GO" id="GO:0022857">
    <property type="term" value="F:transmembrane transporter activity"/>
    <property type="evidence" value="ECO:0007669"/>
    <property type="project" value="InterPro"/>
</dbReference>
<dbReference type="OrthoDB" id="7375466at2"/>
<keyword evidence="6 7" id="KW-0472">Membrane</keyword>
<evidence type="ECO:0000259" key="8">
    <source>
        <dbReference type="PROSITE" id="PS50850"/>
    </source>
</evidence>
<gene>
    <name evidence="9" type="ORF">EV138_1762</name>
</gene>
<organism evidence="9 10">
    <name type="scientific">Kribbella voronezhensis</name>
    <dbReference type="NCBI Taxonomy" id="2512212"/>
    <lineage>
        <taxon>Bacteria</taxon>
        <taxon>Bacillati</taxon>
        <taxon>Actinomycetota</taxon>
        <taxon>Actinomycetes</taxon>
        <taxon>Propionibacteriales</taxon>
        <taxon>Kribbellaceae</taxon>
        <taxon>Kribbella</taxon>
    </lineage>
</organism>
<evidence type="ECO:0000313" key="9">
    <source>
        <dbReference type="EMBL" id="TDU88220.1"/>
    </source>
</evidence>
<comment type="caution">
    <text evidence="9">The sequence shown here is derived from an EMBL/GenBank/DDBJ whole genome shotgun (WGS) entry which is preliminary data.</text>
</comment>
<evidence type="ECO:0000256" key="1">
    <source>
        <dbReference type="ARBA" id="ARBA00004651"/>
    </source>
</evidence>
<feature type="transmembrane region" description="Helical" evidence="7">
    <location>
        <begin position="155"/>
        <end position="176"/>
    </location>
</feature>
<dbReference type="Proteomes" id="UP000295151">
    <property type="component" value="Unassembled WGS sequence"/>
</dbReference>
<evidence type="ECO:0000256" key="3">
    <source>
        <dbReference type="ARBA" id="ARBA00022475"/>
    </source>
</evidence>
<evidence type="ECO:0000256" key="7">
    <source>
        <dbReference type="SAM" id="Phobius"/>
    </source>
</evidence>
<sequence>MSTVEEGTPPDLDTVSVPGAQLTGRQRLALVLLLTASFTLAVDFSILNVTLPTIGADVGFTLQNLQWIATAFALCAAGFTLLFGRVADLFGRRRLFLTGMALLGVASLVGGISTSPAMLLSARVAQGLATAAVTPAALSLLTTSFPEGRLREKALGLNGALMAAGFTTGAILGGVLTDLLSWRWAFFINVPVAVGVLVLAPMALSESRPAERPKLDVPGAVSVTLGLLAVVFGLTRAGETSWTDSAALGSLVAGVVLLAVFWVVEQKVAAPLVPVAILRRANVGWGNFAGLLAFVTETSLVFLLTLYLQKTLGFTPLAAGLSFAVLGAGTVIGGMIAPRVIGRAGAKSAIVIGFLLQAIATLSLVLLGQDPAWMTLLLVATFVGGVANLIAIVGFMVTATTGLPDAEQGLATGLATMSQQVGITMGIPIMSAIATARVNSLGGENPATVLSGITTAIWVNTGLCLIAAALVAVFLRRGRSTSAAATIH</sequence>
<feature type="transmembrane region" description="Helical" evidence="7">
    <location>
        <begin position="349"/>
        <end position="367"/>
    </location>
</feature>
<feature type="transmembrane region" description="Helical" evidence="7">
    <location>
        <begin position="246"/>
        <end position="264"/>
    </location>
</feature>
<keyword evidence="3" id="KW-1003">Cell membrane</keyword>
<dbReference type="InterPro" id="IPR020846">
    <property type="entry name" value="MFS_dom"/>
</dbReference>
<reference evidence="9 10" key="1">
    <citation type="submission" date="2019-03" db="EMBL/GenBank/DDBJ databases">
        <title>Genomic Encyclopedia of Type Strains, Phase III (KMG-III): the genomes of soil and plant-associated and newly described type strains.</title>
        <authorList>
            <person name="Whitman W."/>
        </authorList>
    </citation>
    <scope>NUCLEOTIDE SEQUENCE [LARGE SCALE GENOMIC DNA]</scope>
    <source>
        <strain evidence="9 10">VKM Ac-2575</strain>
    </source>
</reference>
<feature type="transmembrane region" description="Helical" evidence="7">
    <location>
        <begin position="95"/>
        <end position="112"/>
    </location>
</feature>
<keyword evidence="10" id="KW-1185">Reference proteome</keyword>
<name>A0A4R7T8E2_9ACTN</name>
<dbReference type="AlphaFoldDB" id="A0A4R7T8E2"/>
<evidence type="ECO:0000256" key="6">
    <source>
        <dbReference type="ARBA" id="ARBA00023136"/>
    </source>
</evidence>
<dbReference type="PRINTS" id="PR01036">
    <property type="entry name" value="TCRTETB"/>
</dbReference>
<protein>
    <submittedName>
        <fullName evidence="9">EmrB/QacA subfamily drug resistance transporter</fullName>
    </submittedName>
</protein>
<feature type="transmembrane region" description="Helical" evidence="7">
    <location>
        <begin position="373"/>
        <end position="397"/>
    </location>
</feature>
<dbReference type="InterPro" id="IPR011701">
    <property type="entry name" value="MFS"/>
</dbReference>
<feature type="transmembrane region" description="Helical" evidence="7">
    <location>
        <begin position="124"/>
        <end position="143"/>
    </location>
</feature>
<feature type="transmembrane region" description="Helical" evidence="7">
    <location>
        <begin position="409"/>
        <end position="436"/>
    </location>
</feature>
<dbReference type="Pfam" id="PF07690">
    <property type="entry name" value="MFS_1"/>
    <property type="match status" value="1"/>
</dbReference>
<dbReference type="Gene3D" id="1.20.1720.10">
    <property type="entry name" value="Multidrug resistance protein D"/>
    <property type="match status" value="1"/>
</dbReference>
<accession>A0A4R7T8E2</accession>
<comment type="subcellular location">
    <subcellularLocation>
        <location evidence="1">Cell membrane</location>
        <topology evidence="1">Multi-pass membrane protein</topology>
    </subcellularLocation>
</comment>
<dbReference type="PANTHER" id="PTHR42718">
    <property type="entry name" value="MAJOR FACILITATOR SUPERFAMILY MULTIDRUG TRANSPORTER MFSC"/>
    <property type="match status" value="1"/>
</dbReference>
<evidence type="ECO:0000256" key="5">
    <source>
        <dbReference type="ARBA" id="ARBA00022989"/>
    </source>
</evidence>
<evidence type="ECO:0000256" key="2">
    <source>
        <dbReference type="ARBA" id="ARBA00022448"/>
    </source>
</evidence>
<keyword evidence="5 7" id="KW-1133">Transmembrane helix</keyword>
<dbReference type="PANTHER" id="PTHR42718:SF46">
    <property type="entry name" value="BLR6921 PROTEIN"/>
    <property type="match status" value="1"/>
</dbReference>
<evidence type="ECO:0000313" key="10">
    <source>
        <dbReference type="Proteomes" id="UP000295151"/>
    </source>
</evidence>
<keyword evidence="2" id="KW-0813">Transport</keyword>
<feature type="transmembrane region" description="Helical" evidence="7">
    <location>
        <begin position="215"/>
        <end position="234"/>
    </location>
</feature>
<dbReference type="RefSeq" id="WP_133977887.1">
    <property type="nucleotide sequence ID" value="NZ_SOCE01000001.1"/>
</dbReference>
<dbReference type="PROSITE" id="PS50850">
    <property type="entry name" value="MFS"/>
    <property type="match status" value="1"/>
</dbReference>
<feature type="domain" description="Major facilitator superfamily (MFS) profile" evidence="8">
    <location>
        <begin position="29"/>
        <end position="479"/>
    </location>
</feature>
<dbReference type="InterPro" id="IPR036259">
    <property type="entry name" value="MFS_trans_sf"/>
</dbReference>
<feature type="transmembrane region" description="Helical" evidence="7">
    <location>
        <begin position="67"/>
        <end position="83"/>
    </location>
</feature>
<dbReference type="GO" id="GO:0005886">
    <property type="term" value="C:plasma membrane"/>
    <property type="evidence" value="ECO:0007669"/>
    <property type="project" value="UniProtKB-SubCell"/>
</dbReference>
<feature type="transmembrane region" description="Helical" evidence="7">
    <location>
        <begin position="456"/>
        <end position="475"/>
    </location>
</feature>
<evidence type="ECO:0000256" key="4">
    <source>
        <dbReference type="ARBA" id="ARBA00022692"/>
    </source>
</evidence>